<dbReference type="EMBL" id="JAIZPD010000022">
    <property type="protein sequence ID" value="KAH0957142.1"/>
    <property type="molecule type" value="Genomic_DNA"/>
</dbReference>
<keyword evidence="4" id="KW-0378">Hydrolase</keyword>
<dbReference type="AlphaFoldDB" id="A0A9P8MLF4"/>
<dbReference type="Pfam" id="PF03184">
    <property type="entry name" value="DDE_1"/>
    <property type="match status" value="1"/>
</dbReference>
<dbReference type="InterPro" id="IPR050863">
    <property type="entry name" value="CenT-Element_Derived"/>
</dbReference>
<evidence type="ECO:0000256" key="1">
    <source>
        <dbReference type="ARBA" id="ARBA00023125"/>
    </source>
</evidence>
<dbReference type="GO" id="GO:0005634">
    <property type="term" value="C:nucleus"/>
    <property type="evidence" value="ECO:0007669"/>
    <property type="project" value="TreeGrafter"/>
</dbReference>
<proteinExistence type="predicted"/>
<keyword evidence="4" id="KW-0540">Nuclease</keyword>
<dbReference type="PANTHER" id="PTHR19303">
    <property type="entry name" value="TRANSPOSON"/>
    <property type="match status" value="1"/>
</dbReference>
<dbReference type="PROSITE" id="PS51253">
    <property type="entry name" value="HTH_CENPB"/>
    <property type="match status" value="1"/>
</dbReference>
<dbReference type="OrthoDB" id="4733042at2759"/>
<evidence type="ECO:0000313" key="4">
    <source>
        <dbReference type="EMBL" id="KAH0957142.1"/>
    </source>
</evidence>
<feature type="region of interest" description="Disordered" evidence="2">
    <location>
        <begin position="1"/>
        <end position="23"/>
    </location>
</feature>
<organism evidence="4 5">
    <name type="scientific">Hirsutella rhossiliensis</name>
    <dbReference type="NCBI Taxonomy" id="111463"/>
    <lineage>
        <taxon>Eukaryota</taxon>
        <taxon>Fungi</taxon>
        <taxon>Dikarya</taxon>
        <taxon>Ascomycota</taxon>
        <taxon>Pezizomycotina</taxon>
        <taxon>Sordariomycetes</taxon>
        <taxon>Hypocreomycetidae</taxon>
        <taxon>Hypocreales</taxon>
        <taxon>Ophiocordycipitaceae</taxon>
        <taxon>Hirsutella</taxon>
    </lineage>
</organism>
<dbReference type="GO" id="GO:0004519">
    <property type="term" value="F:endonuclease activity"/>
    <property type="evidence" value="ECO:0007669"/>
    <property type="project" value="UniProtKB-KW"/>
</dbReference>
<dbReference type="InterPro" id="IPR006600">
    <property type="entry name" value="HTH_CenpB_DNA-bd_dom"/>
</dbReference>
<dbReference type="PANTHER" id="PTHR19303:SF74">
    <property type="entry name" value="POGO TRANSPOSABLE ELEMENT WITH KRAB DOMAIN"/>
    <property type="match status" value="1"/>
</dbReference>
<sequence length="543" mass="62481">MPSHKGGAVRRAARSPTQSQYGRRLRSSAYRALRLLSDNEDDAIAAYVTWLQRSGFPASKIQVESAALTLLQRRNPNAKPPGKNWYRRWLQDHPELRTTYLKAVEKSRKVFEANDVSYVEKFFSRLKEIISSYGIGPSEVWNEDECGIRIGSLRERIHVVISCTLIAAANASWAEINAPDDIRFARSDTGFSNGEITFDWIHQFNVWSWKRSARAQRTGKTLEEWFGVDEWCREPEYPFLEAEPRLIPENERIHRLLVIDGFTGHTGLDFIQYCIKFDIIVAVFPPHSTHILQPLDVGVFQPLKHAQQKILHKFIESGELNFTRHDFLKSFWEGFKEGFAACYIIGGFEKMGIYPPTEQPAMKKLVAEQLKVSQAVNPAFASLLPKETRFQQAADTVQDLRTRYHEILSSPTRGRLSNVSQAVTEASLLSSTLAKCYKDRLQRIEKISSRPRCGKAVKAAEGTFYTSVSLEDIRKSRERTLRLEEEKSQRQLLLSMRGIIRRERQQLLDEYRKNKVQLVNGKMKRLTIKQWLDFVGKSEDSLP</sequence>
<protein>
    <submittedName>
        <fullName evidence="4">DDE superfamily endonuclease domain-containing protein</fullName>
    </submittedName>
</protein>
<dbReference type="Proteomes" id="UP000824596">
    <property type="component" value="Unassembled WGS sequence"/>
</dbReference>
<evidence type="ECO:0000313" key="5">
    <source>
        <dbReference type="Proteomes" id="UP000824596"/>
    </source>
</evidence>
<keyword evidence="4" id="KW-0255">Endonuclease</keyword>
<name>A0A9P8MLF4_9HYPO</name>
<reference evidence="4" key="1">
    <citation type="submission" date="2021-09" db="EMBL/GenBank/DDBJ databases">
        <title>A high-quality genome of the endoparasitic fungus Hirsutella rhossiliensis with a comparison of Hirsutella genomes reveals transposable elements contributing to genome size variation.</title>
        <authorList>
            <person name="Lin R."/>
            <person name="Jiao Y."/>
            <person name="Sun X."/>
            <person name="Ling J."/>
            <person name="Xie B."/>
            <person name="Cheng X."/>
        </authorList>
    </citation>
    <scope>NUCLEOTIDE SEQUENCE</scope>
    <source>
        <strain evidence="4">HR02</strain>
    </source>
</reference>
<comment type="caution">
    <text evidence="4">The sequence shown here is derived from an EMBL/GenBank/DDBJ whole genome shotgun (WGS) entry which is preliminary data.</text>
</comment>
<dbReference type="InterPro" id="IPR004875">
    <property type="entry name" value="DDE_SF_endonuclease_dom"/>
</dbReference>
<evidence type="ECO:0000259" key="3">
    <source>
        <dbReference type="PROSITE" id="PS51253"/>
    </source>
</evidence>
<feature type="domain" description="HTH CENPB-type" evidence="3">
    <location>
        <begin position="28"/>
        <end position="99"/>
    </location>
</feature>
<evidence type="ECO:0000256" key="2">
    <source>
        <dbReference type="SAM" id="MobiDB-lite"/>
    </source>
</evidence>
<dbReference type="GeneID" id="68360819"/>
<accession>A0A9P8MLF4</accession>
<dbReference type="RefSeq" id="XP_044714656.1">
    <property type="nucleotide sequence ID" value="XM_044870161.1"/>
</dbReference>
<dbReference type="GO" id="GO:0003677">
    <property type="term" value="F:DNA binding"/>
    <property type="evidence" value="ECO:0007669"/>
    <property type="project" value="UniProtKB-KW"/>
</dbReference>
<keyword evidence="1" id="KW-0238">DNA-binding</keyword>
<keyword evidence="5" id="KW-1185">Reference proteome</keyword>
<gene>
    <name evidence="4" type="ORF">HRG_11691</name>
</gene>